<sequence length="436" mass="44256">MSIFGSMKTAVSGMNAQANRLSTVADNIANANTTGYKAVSSAFSSLVLPSTSGNYNSGGVQTSVRQSVSEQGDISYTTSSYNLAISGDGFFIVQSPDGVPVLTRAGDFSKDDQGNLVNAAGFKLMGYSYDAGAPAVVVNGFSGLVPINVNQSGLTAIASTTGTFTGNLNSNANVATGNLPASNTAPITTDTKQMSMVGYDKLGNTIQYDFYFTKTAGATAASAGPPPVAATSGTWQVAVFRHADAATGGTSSFPYAGGASALVGTTGLTFDTNGKMASTGAMTITDPVTGGAIAMDLSGFTQLASEFAGSGTPNGQAASPVDSVSIDKDGTVYAKYTDGTSKPLYRVPLATVASPDNMTLMSGNVYSANGQSGVTVTGFPQTNGFGSIQAGALESSNVDLAGELTEMIESQRSYTANSKVFQTGADIMDVLVNLKR</sequence>
<dbReference type="Pfam" id="PF06429">
    <property type="entry name" value="Flg_bbr_C"/>
    <property type="match status" value="1"/>
</dbReference>
<dbReference type="InterPro" id="IPR053967">
    <property type="entry name" value="LlgE_F_G-like_D1"/>
</dbReference>
<accession>A0A1H8CUI5</accession>
<dbReference type="GO" id="GO:0071978">
    <property type="term" value="P:bacterial-type flagellum-dependent swarming motility"/>
    <property type="evidence" value="ECO:0007669"/>
    <property type="project" value="TreeGrafter"/>
</dbReference>
<dbReference type="InterPro" id="IPR020013">
    <property type="entry name" value="Flagellar_FlgE/F/G"/>
</dbReference>
<comment type="function">
    <text evidence="5">A flexible structure which links the flagellar filament to the drive apparatus in the basal body.</text>
</comment>
<evidence type="ECO:0000259" key="6">
    <source>
        <dbReference type="Pfam" id="PF00460"/>
    </source>
</evidence>
<evidence type="ECO:0000256" key="2">
    <source>
        <dbReference type="ARBA" id="ARBA00009677"/>
    </source>
</evidence>
<dbReference type="PANTHER" id="PTHR30435">
    <property type="entry name" value="FLAGELLAR PROTEIN"/>
    <property type="match status" value="1"/>
</dbReference>
<dbReference type="InterPro" id="IPR011491">
    <property type="entry name" value="FlgE_D2"/>
</dbReference>
<dbReference type="RefSeq" id="WP_072370927.1">
    <property type="nucleotide sequence ID" value="NZ_FNXB01000003.1"/>
</dbReference>
<dbReference type="Pfam" id="PF22692">
    <property type="entry name" value="LlgE_F_G_D1"/>
    <property type="match status" value="1"/>
</dbReference>
<keyword evidence="10" id="KW-0282">Flagellum</keyword>
<dbReference type="Gene3D" id="2.60.98.20">
    <property type="entry name" value="Flagellar hook protein FlgE"/>
    <property type="match status" value="1"/>
</dbReference>
<dbReference type="NCBIfam" id="TIGR03506">
    <property type="entry name" value="FlgEFG_subfam"/>
    <property type="match status" value="1"/>
</dbReference>
<evidence type="ECO:0000256" key="4">
    <source>
        <dbReference type="ARBA" id="ARBA00023143"/>
    </source>
</evidence>
<dbReference type="InterPro" id="IPR001444">
    <property type="entry name" value="Flag_bb_rod_N"/>
</dbReference>
<evidence type="ECO:0000313" key="12">
    <source>
        <dbReference type="Proteomes" id="UP000183063"/>
    </source>
</evidence>
<dbReference type="InterPro" id="IPR019776">
    <property type="entry name" value="Flagellar_basal_body_rod_CS"/>
</dbReference>
<feature type="domain" description="Flagellar basal-body/hook protein C-terminal" evidence="7">
    <location>
        <begin position="389"/>
        <end position="434"/>
    </location>
</feature>
<proteinExistence type="inferred from homology"/>
<evidence type="ECO:0000259" key="9">
    <source>
        <dbReference type="Pfam" id="PF22692"/>
    </source>
</evidence>
<evidence type="ECO:0000313" key="10">
    <source>
        <dbReference type="EMBL" id="SEH50032.1"/>
    </source>
</evidence>
<dbReference type="EMBL" id="FOCV01000001">
    <property type="protein sequence ID" value="SEM98640.1"/>
    <property type="molecule type" value="Genomic_DNA"/>
</dbReference>
<feature type="domain" description="Flagellar hook protein FlgE/F/G-like D1" evidence="9">
    <location>
        <begin position="84"/>
        <end position="153"/>
    </location>
</feature>
<dbReference type="GO" id="GO:0009425">
    <property type="term" value="C:bacterial-type flagellum basal body"/>
    <property type="evidence" value="ECO:0007669"/>
    <property type="project" value="UniProtKB-SubCell"/>
</dbReference>
<dbReference type="InterPro" id="IPR037925">
    <property type="entry name" value="FlgE/F/G-like"/>
</dbReference>
<dbReference type="Proteomes" id="UP000198939">
    <property type="component" value="Unassembled WGS sequence"/>
</dbReference>
<keyword evidence="10" id="KW-0969">Cilium</keyword>
<dbReference type="STRING" id="501024.RTCCBAU85039_0749"/>
<reference evidence="11 13" key="2">
    <citation type="submission" date="2016-10" db="EMBL/GenBank/DDBJ databases">
        <authorList>
            <person name="Varghese N."/>
            <person name="Submissions S."/>
        </authorList>
    </citation>
    <scope>NUCLEOTIDE SEQUENCE [LARGE SCALE GENOMIC DNA]</scope>
    <source>
        <strain evidence="11 13">CGMCC 1.7071</strain>
    </source>
</reference>
<organism evidence="10 12">
    <name type="scientific">Rhizobium tibeticum</name>
    <dbReference type="NCBI Taxonomy" id="501024"/>
    <lineage>
        <taxon>Bacteria</taxon>
        <taxon>Pseudomonadati</taxon>
        <taxon>Pseudomonadota</taxon>
        <taxon>Alphaproteobacteria</taxon>
        <taxon>Hyphomicrobiales</taxon>
        <taxon>Rhizobiaceae</taxon>
        <taxon>Rhizobium/Agrobacterium group</taxon>
        <taxon>Rhizobium</taxon>
    </lineage>
</organism>
<feature type="domain" description="Flagellar basal body rod protein N-terminal" evidence="6">
    <location>
        <begin position="7"/>
        <end position="37"/>
    </location>
</feature>
<dbReference type="Pfam" id="PF00460">
    <property type="entry name" value="Flg_bb_rod"/>
    <property type="match status" value="1"/>
</dbReference>
<dbReference type="AlphaFoldDB" id="A0A1H8CUI5"/>
<gene>
    <name evidence="10" type="primary">flgE_1</name>
    <name evidence="10" type="ORF">RTCCBAU85039_0749</name>
    <name evidence="11" type="ORF">SAMN05216228_1001301</name>
</gene>
<dbReference type="Proteomes" id="UP000183063">
    <property type="component" value="Unassembled WGS sequence"/>
</dbReference>
<evidence type="ECO:0000256" key="3">
    <source>
        <dbReference type="ARBA" id="ARBA00019015"/>
    </source>
</evidence>
<dbReference type="Pfam" id="PF07559">
    <property type="entry name" value="FlgE_D2"/>
    <property type="match status" value="1"/>
</dbReference>
<keyword evidence="13" id="KW-1185">Reference proteome</keyword>
<feature type="domain" description="Flagellar hook protein FlgE D2" evidence="8">
    <location>
        <begin position="167"/>
        <end position="308"/>
    </location>
</feature>
<dbReference type="GO" id="GO:0005829">
    <property type="term" value="C:cytosol"/>
    <property type="evidence" value="ECO:0007669"/>
    <property type="project" value="TreeGrafter"/>
</dbReference>
<dbReference type="InterPro" id="IPR037058">
    <property type="entry name" value="Falgellar_hook_FlgE_sf"/>
</dbReference>
<dbReference type="PANTHER" id="PTHR30435:SF1">
    <property type="entry name" value="FLAGELLAR HOOK PROTEIN FLGE"/>
    <property type="match status" value="1"/>
</dbReference>
<keyword evidence="10" id="KW-0966">Cell projection</keyword>
<dbReference type="PROSITE" id="PS00588">
    <property type="entry name" value="FLAGELLA_BB_ROD"/>
    <property type="match status" value="1"/>
</dbReference>
<evidence type="ECO:0000313" key="11">
    <source>
        <dbReference type="EMBL" id="SEM98640.1"/>
    </source>
</evidence>
<name>A0A1H8CUI5_9HYPH</name>
<dbReference type="SUPFAM" id="SSF117143">
    <property type="entry name" value="Flagellar hook protein flgE"/>
    <property type="match status" value="1"/>
</dbReference>
<comment type="subcellular location">
    <subcellularLocation>
        <location evidence="1 5">Bacterial flagellum basal body</location>
    </subcellularLocation>
</comment>
<evidence type="ECO:0000313" key="13">
    <source>
        <dbReference type="Proteomes" id="UP000198939"/>
    </source>
</evidence>
<evidence type="ECO:0000259" key="7">
    <source>
        <dbReference type="Pfam" id="PF06429"/>
    </source>
</evidence>
<dbReference type="OrthoDB" id="8372879at2"/>
<comment type="similarity">
    <text evidence="2 5">Belongs to the flagella basal body rod proteins family.</text>
</comment>
<reference evidence="12" key="3">
    <citation type="submission" date="2016-10" db="EMBL/GenBank/DDBJ databases">
        <authorList>
            <person name="Wibberg D."/>
        </authorList>
    </citation>
    <scope>NUCLEOTIDE SEQUENCE [LARGE SCALE GENOMIC DNA]</scope>
</reference>
<dbReference type="InterPro" id="IPR010930">
    <property type="entry name" value="Flg_bb/hook_C_dom"/>
</dbReference>
<reference evidence="10" key="1">
    <citation type="submission" date="2016-10" db="EMBL/GenBank/DDBJ databases">
        <authorList>
            <person name="de Groot N.N."/>
        </authorList>
    </citation>
    <scope>NUCLEOTIDE SEQUENCE [LARGE SCALE GENOMIC DNA]</scope>
    <source>
        <strain evidence="10">CCBAU85039</strain>
    </source>
</reference>
<protein>
    <recommendedName>
        <fullName evidence="3 5">Flagellar hook protein FlgE</fullName>
    </recommendedName>
</protein>
<dbReference type="EMBL" id="FNXB01000003">
    <property type="protein sequence ID" value="SEH50032.1"/>
    <property type="molecule type" value="Genomic_DNA"/>
</dbReference>
<keyword evidence="4 5" id="KW-0975">Bacterial flagellum</keyword>
<dbReference type="GO" id="GO:0009424">
    <property type="term" value="C:bacterial-type flagellum hook"/>
    <property type="evidence" value="ECO:0007669"/>
    <property type="project" value="TreeGrafter"/>
</dbReference>
<evidence type="ECO:0000256" key="1">
    <source>
        <dbReference type="ARBA" id="ARBA00004117"/>
    </source>
</evidence>
<evidence type="ECO:0000259" key="8">
    <source>
        <dbReference type="Pfam" id="PF07559"/>
    </source>
</evidence>
<evidence type="ECO:0000256" key="5">
    <source>
        <dbReference type="RuleBase" id="RU362116"/>
    </source>
</evidence>